<dbReference type="Gene3D" id="3.40.50.720">
    <property type="entry name" value="NAD(P)-binding Rossmann-like Domain"/>
    <property type="match status" value="1"/>
</dbReference>
<evidence type="ECO:0000259" key="3">
    <source>
        <dbReference type="Pfam" id="PF02894"/>
    </source>
</evidence>
<protein>
    <submittedName>
        <fullName evidence="4">Gfo/Idh/MocA family oxidoreductase</fullName>
    </submittedName>
</protein>
<feature type="domain" description="Gfo/Idh/MocA-like oxidoreductase N-terminal" evidence="2">
    <location>
        <begin position="14"/>
        <end position="137"/>
    </location>
</feature>
<dbReference type="PANTHER" id="PTHR43377">
    <property type="entry name" value="BILIVERDIN REDUCTASE A"/>
    <property type="match status" value="1"/>
</dbReference>
<dbReference type="SUPFAM" id="SSF51735">
    <property type="entry name" value="NAD(P)-binding Rossmann-fold domains"/>
    <property type="match status" value="1"/>
</dbReference>
<dbReference type="RefSeq" id="WP_324716143.1">
    <property type="nucleotide sequence ID" value="NZ_CP141615.1"/>
</dbReference>
<dbReference type="Proteomes" id="UP001332192">
    <property type="component" value="Chromosome"/>
</dbReference>
<name>A0ABZ1BVR4_9FIRM</name>
<accession>A0ABZ1BVR4</accession>
<dbReference type="InterPro" id="IPR036291">
    <property type="entry name" value="NAD(P)-bd_dom_sf"/>
</dbReference>
<dbReference type="EMBL" id="CP141615">
    <property type="protein sequence ID" value="WRP16871.1"/>
    <property type="molecule type" value="Genomic_DNA"/>
</dbReference>
<feature type="domain" description="Gfo/Idh/MocA-like oxidoreductase C-terminal" evidence="3">
    <location>
        <begin position="149"/>
        <end position="425"/>
    </location>
</feature>
<comment type="similarity">
    <text evidence="1">Belongs to the Gfo/Idh/MocA family.</text>
</comment>
<dbReference type="SUPFAM" id="SSF55347">
    <property type="entry name" value="Glyceraldehyde-3-phosphate dehydrogenase-like, C-terminal domain"/>
    <property type="match status" value="1"/>
</dbReference>
<dbReference type="InterPro" id="IPR000683">
    <property type="entry name" value="Gfo/Idh/MocA-like_OxRdtase_N"/>
</dbReference>
<gene>
    <name evidence="4" type="ORF">U7230_12375</name>
</gene>
<proteinExistence type="inferred from homology"/>
<dbReference type="Gene3D" id="3.30.360.10">
    <property type="entry name" value="Dihydrodipicolinate Reductase, domain 2"/>
    <property type="match status" value="1"/>
</dbReference>
<dbReference type="Pfam" id="PF01408">
    <property type="entry name" value="GFO_IDH_MocA"/>
    <property type="match status" value="1"/>
</dbReference>
<evidence type="ECO:0000259" key="2">
    <source>
        <dbReference type="Pfam" id="PF01408"/>
    </source>
</evidence>
<dbReference type="InterPro" id="IPR051450">
    <property type="entry name" value="Gfo/Idh/MocA_Oxidoreductases"/>
</dbReference>
<evidence type="ECO:0000313" key="4">
    <source>
        <dbReference type="EMBL" id="WRP16871.1"/>
    </source>
</evidence>
<organism evidence="4 5">
    <name type="scientific">Carboxydichorda subterranea</name>
    <dbReference type="NCBI Taxonomy" id="3109565"/>
    <lineage>
        <taxon>Bacteria</taxon>
        <taxon>Bacillati</taxon>
        <taxon>Bacillota</taxon>
        <taxon>Limnochordia</taxon>
        <taxon>Limnochordales</taxon>
        <taxon>Geochordaceae</taxon>
        <taxon>Carboxydichorda</taxon>
    </lineage>
</organism>
<sequence>MGTEEIHHEDGPVQLAVIGAGNRGREAYGAWVKAHPDRARVVAVADPNPVRLARMADEHGVVPDRRFPSWEAMLGRPKFCDAVVIATPDRVHVDPAIRALEAGYDLLLEKPIAPDASDVIRLADVARRLARSVTVSHVLRYTPFFQTIKRLLDEGRIGRLITVQYTENVGYWHFAHSYVRGNWRNSRTSSPLILAKSCHDMDMLRWLAGAPCRRLSSFGALTYFRPENAPPGAPDRCIDGCPAEGTCPFSAVRFYGLFPPGWDGWPISVITDDPSPEGRAEALRKGPYGRCVFKCDNDVVDHQVVSIEFDNGVTAAFTVTAFTEENTRTLKLMGTAGEIRGHLDKGEIELRTFQPAGHDTLKVPTSPTHAGGDEGLMEAFVARLRAARRGEGGSETLTSLEESVESHLMALAAERARLEGRVVELAAFAAEAAAA</sequence>
<dbReference type="InterPro" id="IPR004104">
    <property type="entry name" value="Gfo/Idh/MocA-like_OxRdtase_C"/>
</dbReference>
<dbReference type="PANTHER" id="PTHR43377:SF2">
    <property type="entry name" value="BINDING ROSSMANN FOLD OXIDOREDUCTASE, PUTATIVE (AFU_ORTHOLOGUE AFUA_4G00560)-RELATED"/>
    <property type="match status" value="1"/>
</dbReference>
<keyword evidence="5" id="KW-1185">Reference proteome</keyword>
<dbReference type="Pfam" id="PF02894">
    <property type="entry name" value="GFO_IDH_MocA_C"/>
    <property type="match status" value="1"/>
</dbReference>
<evidence type="ECO:0000313" key="5">
    <source>
        <dbReference type="Proteomes" id="UP001332192"/>
    </source>
</evidence>
<evidence type="ECO:0000256" key="1">
    <source>
        <dbReference type="ARBA" id="ARBA00010928"/>
    </source>
</evidence>
<reference evidence="4 5" key="1">
    <citation type="journal article" date="2024" name="Front. Microbiol.">
        <title>Novel thermophilic genera Geochorda gen. nov. and Carboxydochorda gen. nov. from the deep terrestrial subsurface reveal the ecophysiological diversity in the class Limnochordia.</title>
        <authorList>
            <person name="Karnachuk O.V."/>
            <person name="Lukina A.P."/>
            <person name="Avakyan M.R."/>
            <person name="Kadnikov V.V."/>
            <person name="Begmatov S."/>
            <person name="Beletsky A.V."/>
            <person name="Vlasova K.G."/>
            <person name="Novikov A.A."/>
            <person name="Shcherbakova V.A."/>
            <person name="Mardanov A.V."/>
            <person name="Ravin N.V."/>
        </authorList>
    </citation>
    <scope>NUCLEOTIDE SEQUENCE [LARGE SCALE GENOMIC DNA]</scope>
    <source>
        <strain evidence="4 5">L945</strain>
    </source>
</reference>